<dbReference type="NCBIfam" id="NF004491">
    <property type="entry name" value="PRK05826.1"/>
    <property type="match status" value="1"/>
</dbReference>
<organism evidence="17">
    <name type="scientific">Desmarestia viridis</name>
    <dbReference type="NCBI Taxonomy" id="62313"/>
    <lineage>
        <taxon>Eukaryota</taxon>
        <taxon>Sar</taxon>
        <taxon>Stramenopiles</taxon>
        <taxon>Ochrophyta</taxon>
        <taxon>PX clade</taxon>
        <taxon>Phaeophyceae</taxon>
        <taxon>Desmarestiales</taxon>
        <taxon>Desmarestiaceae</taxon>
        <taxon>Desmarestia</taxon>
    </lineage>
</organism>
<dbReference type="PANTHER" id="PTHR11817">
    <property type="entry name" value="PYRUVATE KINASE"/>
    <property type="match status" value="1"/>
</dbReference>
<keyword evidence="6" id="KW-0479">Metal-binding</keyword>
<dbReference type="Gene3D" id="3.20.20.60">
    <property type="entry name" value="Phosphoenolpyruvate-binding domains"/>
    <property type="match status" value="1"/>
</dbReference>
<dbReference type="GO" id="GO:0016301">
    <property type="term" value="F:kinase activity"/>
    <property type="evidence" value="ECO:0007669"/>
    <property type="project" value="UniProtKB-KW"/>
</dbReference>
<keyword evidence="14" id="KW-0732">Signal</keyword>
<dbReference type="InterPro" id="IPR011037">
    <property type="entry name" value="Pyrv_Knase-like_insert_dom_sf"/>
</dbReference>
<dbReference type="EC" id="2.7.1.40" evidence="4 13"/>
<dbReference type="SUPFAM" id="SSF52935">
    <property type="entry name" value="PK C-terminal domain-like"/>
    <property type="match status" value="1"/>
</dbReference>
<evidence type="ECO:0000256" key="8">
    <source>
        <dbReference type="ARBA" id="ARBA00022777"/>
    </source>
</evidence>
<keyword evidence="7" id="KW-0547">Nucleotide-binding</keyword>
<evidence type="ECO:0000256" key="14">
    <source>
        <dbReference type="SAM" id="SignalP"/>
    </source>
</evidence>
<evidence type="ECO:0000256" key="1">
    <source>
        <dbReference type="ARBA" id="ARBA00001958"/>
    </source>
</evidence>
<dbReference type="GO" id="GO:0030955">
    <property type="term" value="F:potassium ion binding"/>
    <property type="evidence" value="ECO:0007669"/>
    <property type="project" value="InterPro"/>
</dbReference>
<feature type="domain" description="Pyruvate kinase barrel" evidence="15">
    <location>
        <begin position="109"/>
        <end position="428"/>
    </location>
</feature>
<dbReference type="InterPro" id="IPR015795">
    <property type="entry name" value="Pyrv_Knase_C"/>
</dbReference>
<feature type="chain" id="PRO_5001935967" description="Pyruvate kinase" evidence="14">
    <location>
        <begin position="20"/>
        <end position="611"/>
    </location>
</feature>
<evidence type="ECO:0000256" key="7">
    <source>
        <dbReference type="ARBA" id="ARBA00022741"/>
    </source>
</evidence>
<dbReference type="Gene3D" id="3.40.1380.20">
    <property type="entry name" value="Pyruvate kinase, C-terminal domain"/>
    <property type="match status" value="1"/>
</dbReference>
<reference evidence="17" key="1">
    <citation type="journal article" date="2014" name="PLoS ONE">
        <title>Phylogeny of c4-photosynthesis enzymes based on algal transcriptomic and genomic data supports an archaeal/proteobacterial origin and multiple duplication for most c4-related genes.</title>
        <authorList>
            <person name="Chi S."/>
            <person name="Wu S."/>
            <person name="Yu J."/>
            <person name="Wang X."/>
            <person name="Tang X."/>
            <person name="Liu T."/>
        </authorList>
    </citation>
    <scope>NUCLEOTIDE SEQUENCE</scope>
    <source>
        <strain evidence="17">FSQE-2052660</strain>
    </source>
</reference>
<evidence type="ECO:0000256" key="12">
    <source>
        <dbReference type="ARBA" id="ARBA00023317"/>
    </source>
</evidence>
<evidence type="ECO:0000256" key="10">
    <source>
        <dbReference type="ARBA" id="ARBA00022842"/>
    </source>
</evidence>
<keyword evidence="11 13" id="KW-0324">Glycolysis</keyword>
<dbReference type="EMBL" id="KM113619">
    <property type="protein sequence ID" value="AIT69987.1"/>
    <property type="molecule type" value="mRNA"/>
</dbReference>
<evidence type="ECO:0000256" key="13">
    <source>
        <dbReference type="RuleBase" id="RU000504"/>
    </source>
</evidence>
<dbReference type="UniPathway" id="UPA00109">
    <property type="reaction ID" value="UER00188"/>
</dbReference>
<dbReference type="InterPro" id="IPR001697">
    <property type="entry name" value="Pyr_Knase"/>
</dbReference>
<evidence type="ECO:0000259" key="16">
    <source>
        <dbReference type="Pfam" id="PF02887"/>
    </source>
</evidence>
<comment type="cofactor">
    <cofactor evidence="1">
        <name>K(+)</name>
        <dbReference type="ChEBI" id="CHEBI:29103"/>
    </cofactor>
</comment>
<dbReference type="InterPro" id="IPR036918">
    <property type="entry name" value="Pyrv_Knase_C_sf"/>
</dbReference>
<dbReference type="GO" id="GO:0000287">
    <property type="term" value="F:magnesium ion binding"/>
    <property type="evidence" value="ECO:0007669"/>
    <property type="project" value="InterPro"/>
</dbReference>
<dbReference type="PROSITE" id="PS00110">
    <property type="entry name" value="PYRUVATE_KINASE"/>
    <property type="match status" value="1"/>
</dbReference>
<sequence length="611" mass="66111">MASPLALMFSMAVAPIATAFVANPSGSAIARRTVGDMRATAARARPRSLPSRRTALYSAAPASVSAAAASTVADQHKLDPTVHNEVDGALEVDHFRDYAFPLNKARWKKNTKQIATLGPASRTFEQIERLFLAGVDVFRLNFSHGAHEEKAELVQVIREIEAKYKHPICILADLQGPKLRVGVFGKDSVHLVDGQMFRFDMDDEPGDAARVQLPHKEIIDTLQEGDSLLLDDGKLRMTVVDSGDNYVNCRVDVGGKLSDRKGVNTPTVRLPISAMTPKDRADLDFALIVPGGVDVVALSFVQKAADVQELKDIVQGRCRVMAKIEKPQAVNDLEEIVALCDAIMVARGDLGVEMPPELVPITQKRIIDCCRRQGKPVIVATQMLESMIENPTPTRAEASDVATAIYDGADGIMLSAESAAGKFPVESVEMQQKIISAVENDPLYRDYMLTQKVQEQTGSTTDAITRAAKQVADTMGAKAIVVFTSRGTTVNKAAQLRPNVPVMGVTPNIETARGLALTWGVYPAVIEASSDEVNFRMMLFKCCAVAQAKLIAESPTDLLVVTAGLPFKVPGIVNILRVLPAAGPDIWDPTLTTDADEIGHTESFVNYDDEN</sequence>
<evidence type="ECO:0000256" key="6">
    <source>
        <dbReference type="ARBA" id="ARBA00022723"/>
    </source>
</evidence>
<dbReference type="InterPro" id="IPR015813">
    <property type="entry name" value="Pyrv/PenolPyrv_kinase-like_dom"/>
</dbReference>
<proteinExistence type="evidence at transcript level"/>
<keyword evidence="9" id="KW-0067">ATP-binding</keyword>
<feature type="domain" description="Pyruvate kinase C-terminal" evidence="16">
    <location>
        <begin position="462"/>
        <end position="579"/>
    </location>
</feature>
<dbReference type="GO" id="GO:0005524">
    <property type="term" value="F:ATP binding"/>
    <property type="evidence" value="ECO:0007669"/>
    <property type="project" value="UniProtKB-KW"/>
</dbReference>
<dbReference type="InterPro" id="IPR040442">
    <property type="entry name" value="Pyrv_kinase-like_dom_sf"/>
</dbReference>
<dbReference type="InterPro" id="IPR015793">
    <property type="entry name" value="Pyrv_Knase_brl"/>
</dbReference>
<comment type="catalytic activity">
    <reaction evidence="13">
        <text>pyruvate + ATP = phosphoenolpyruvate + ADP + H(+)</text>
        <dbReference type="Rhea" id="RHEA:18157"/>
        <dbReference type="ChEBI" id="CHEBI:15361"/>
        <dbReference type="ChEBI" id="CHEBI:15378"/>
        <dbReference type="ChEBI" id="CHEBI:30616"/>
        <dbReference type="ChEBI" id="CHEBI:58702"/>
        <dbReference type="ChEBI" id="CHEBI:456216"/>
        <dbReference type="EC" id="2.7.1.40"/>
    </reaction>
</comment>
<dbReference type="FunFam" id="2.40.33.10:FF:000001">
    <property type="entry name" value="Pyruvate kinase"/>
    <property type="match status" value="1"/>
</dbReference>
<keyword evidence="10 13" id="KW-0460">Magnesium</keyword>
<keyword evidence="5 13" id="KW-0808">Transferase</keyword>
<accession>A0A097IU52</accession>
<evidence type="ECO:0000313" key="17">
    <source>
        <dbReference type="EMBL" id="AIT69987.1"/>
    </source>
</evidence>
<evidence type="ECO:0000259" key="15">
    <source>
        <dbReference type="Pfam" id="PF00224"/>
    </source>
</evidence>
<dbReference type="NCBIfam" id="TIGR01064">
    <property type="entry name" value="pyruv_kin"/>
    <property type="match status" value="1"/>
</dbReference>
<dbReference type="SUPFAM" id="SSF51621">
    <property type="entry name" value="Phosphoenolpyruvate/pyruvate domain"/>
    <property type="match status" value="1"/>
</dbReference>
<evidence type="ECO:0000256" key="4">
    <source>
        <dbReference type="ARBA" id="ARBA00012142"/>
    </source>
</evidence>
<feature type="signal peptide" evidence="14">
    <location>
        <begin position="1"/>
        <end position="19"/>
    </location>
</feature>
<name>A0A097IU52_9PHAE</name>
<comment type="pathway">
    <text evidence="2 13">Carbohydrate degradation; glycolysis; pyruvate from D-glyceraldehyde 3-phosphate: step 5/5.</text>
</comment>
<dbReference type="PRINTS" id="PR01050">
    <property type="entry name" value="PYRUVTKNASE"/>
</dbReference>
<evidence type="ECO:0000256" key="5">
    <source>
        <dbReference type="ARBA" id="ARBA00022679"/>
    </source>
</evidence>
<dbReference type="Pfam" id="PF02887">
    <property type="entry name" value="PK_C"/>
    <property type="match status" value="1"/>
</dbReference>
<comment type="similarity">
    <text evidence="3 13">Belongs to the pyruvate kinase family.</text>
</comment>
<dbReference type="SUPFAM" id="SSF50800">
    <property type="entry name" value="PK beta-barrel domain-like"/>
    <property type="match status" value="1"/>
</dbReference>
<dbReference type="Pfam" id="PF00224">
    <property type="entry name" value="PK"/>
    <property type="match status" value="1"/>
</dbReference>
<protein>
    <recommendedName>
        <fullName evidence="4 13">Pyruvate kinase</fullName>
        <ecNumber evidence="4 13">2.7.1.40</ecNumber>
    </recommendedName>
</protein>
<dbReference type="GO" id="GO:0004743">
    <property type="term" value="F:pyruvate kinase activity"/>
    <property type="evidence" value="ECO:0007669"/>
    <property type="project" value="UniProtKB-EC"/>
</dbReference>
<keyword evidence="8 13" id="KW-0418">Kinase</keyword>
<evidence type="ECO:0000256" key="2">
    <source>
        <dbReference type="ARBA" id="ARBA00004997"/>
    </source>
</evidence>
<dbReference type="AlphaFoldDB" id="A0A097IU52"/>
<dbReference type="Gene3D" id="2.40.33.10">
    <property type="entry name" value="PK beta-barrel domain-like"/>
    <property type="match status" value="1"/>
</dbReference>
<evidence type="ECO:0000256" key="3">
    <source>
        <dbReference type="ARBA" id="ARBA00008663"/>
    </source>
</evidence>
<gene>
    <name evidence="17" type="primary">pk</name>
</gene>
<dbReference type="NCBIfam" id="NF004978">
    <property type="entry name" value="PRK06354.1"/>
    <property type="match status" value="1"/>
</dbReference>
<keyword evidence="12 17" id="KW-0670">Pyruvate</keyword>
<dbReference type="InterPro" id="IPR015806">
    <property type="entry name" value="Pyrv_Knase_insert_dom_sf"/>
</dbReference>
<dbReference type="InterPro" id="IPR018209">
    <property type="entry name" value="Pyrv_Knase_AS"/>
</dbReference>
<evidence type="ECO:0000256" key="11">
    <source>
        <dbReference type="ARBA" id="ARBA00023152"/>
    </source>
</evidence>
<evidence type="ECO:0000256" key="9">
    <source>
        <dbReference type="ARBA" id="ARBA00022840"/>
    </source>
</evidence>